<accession>A0A848N3T8</accession>
<dbReference type="SUPFAM" id="SSF50891">
    <property type="entry name" value="Cyclophilin-like"/>
    <property type="match status" value="1"/>
</dbReference>
<dbReference type="AlphaFoldDB" id="A0A848N3T8"/>
<feature type="domain" description="Cyclophilin-like" evidence="2">
    <location>
        <begin position="45"/>
        <end position="153"/>
    </location>
</feature>
<gene>
    <name evidence="3" type="ORF">HIO71_02995</name>
</gene>
<feature type="signal peptide" evidence="1">
    <location>
        <begin position="1"/>
        <end position="20"/>
    </location>
</feature>
<dbReference type="PROSITE" id="PS51257">
    <property type="entry name" value="PROKAR_LIPOPROTEIN"/>
    <property type="match status" value="1"/>
</dbReference>
<evidence type="ECO:0000313" key="4">
    <source>
        <dbReference type="Proteomes" id="UP000548067"/>
    </source>
</evidence>
<dbReference type="InterPro" id="IPR041183">
    <property type="entry name" value="Cyclophilin-like"/>
</dbReference>
<evidence type="ECO:0000256" key="1">
    <source>
        <dbReference type="SAM" id="SignalP"/>
    </source>
</evidence>
<sequence length="155" mass="16915">MKIGIAILTFFACISLFACSKDDDTTPRQNNGTSNDTPLNSKMKITIGNAVFTATLNDNPSVTAFKELFPLTIDMKELNNNEKYFDLPNSLPTNASIGGDIKVGDLMLYGNNTLVLFYKSFNTSYSYTKLGYVDNPTGLATALGNGNVIVKFENN</sequence>
<dbReference type="EMBL" id="JABCJF010000001">
    <property type="protein sequence ID" value="NMR33171.1"/>
    <property type="molecule type" value="Genomic_DNA"/>
</dbReference>
<protein>
    <recommendedName>
        <fullName evidence="2">Cyclophilin-like domain-containing protein</fullName>
    </recommendedName>
</protein>
<comment type="caution">
    <text evidence="3">The sequence shown here is derived from an EMBL/GenBank/DDBJ whole genome shotgun (WGS) entry which is preliminary data.</text>
</comment>
<dbReference type="Gene3D" id="2.40.100.20">
    <property type="match status" value="1"/>
</dbReference>
<reference evidence="3 4" key="1">
    <citation type="submission" date="2020-04" db="EMBL/GenBank/DDBJ databases">
        <title>Genome analysis and antimicrobial resistance characteristics of Chryseobacterium aquaticum isolated from farmed salmonids.</title>
        <authorList>
            <person name="Saticioglu I.B."/>
            <person name="Duman M."/>
            <person name="Altun S."/>
        </authorList>
    </citation>
    <scope>NUCLEOTIDE SEQUENCE [LARGE SCALE GENOMIC DNA]</scope>
    <source>
        <strain evidence="3 4">C-174</strain>
    </source>
</reference>
<proteinExistence type="predicted"/>
<dbReference type="Proteomes" id="UP000548067">
    <property type="component" value="Unassembled WGS sequence"/>
</dbReference>
<dbReference type="RefSeq" id="WP_169320266.1">
    <property type="nucleotide sequence ID" value="NZ_JABCJF010000001.1"/>
</dbReference>
<dbReference type="Pfam" id="PF18050">
    <property type="entry name" value="Cyclophil_like2"/>
    <property type="match status" value="1"/>
</dbReference>
<feature type="chain" id="PRO_5032378904" description="Cyclophilin-like domain-containing protein" evidence="1">
    <location>
        <begin position="21"/>
        <end position="155"/>
    </location>
</feature>
<name>A0A848N3T8_9FLAO</name>
<evidence type="ECO:0000313" key="3">
    <source>
        <dbReference type="EMBL" id="NMR33171.1"/>
    </source>
</evidence>
<organism evidence="3 4">
    <name type="scientific">Chryseobacterium aquaticum</name>
    <dbReference type="NCBI Taxonomy" id="452084"/>
    <lineage>
        <taxon>Bacteria</taxon>
        <taxon>Pseudomonadati</taxon>
        <taxon>Bacteroidota</taxon>
        <taxon>Flavobacteriia</taxon>
        <taxon>Flavobacteriales</taxon>
        <taxon>Weeksellaceae</taxon>
        <taxon>Chryseobacterium group</taxon>
        <taxon>Chryseobacterium</taxon>
    </lineage>
</organism>
<evidence type="ECO:0000259" key="2">
    <source>
        <dbReference type="Pfam" id="PF18050"/>
    </source>
</evidence>
<dbReference type="InterPro" id="IPR029000">
    <property type="entry name" value="Cyclophilin-like_dom_sf"/>
</dbReference>
<keyword evidence="1" id="KW-0732">Signal</keyword>